<comment type="function">
    <text evidence="5">Effector that suppresses plant defense responses during pathogen infection.</text>
</comment>
<evidence type="ECO:0000313" key="7">
    <source>
        <dbReference type="EMBL" id="KAF4133971.1"/>
    </source>
</evidence>
<feature type="signal peptide" evidence="5">
    <location>
        <begin position="1"/>
        <end position="21"/>
    </location>
</feature>
<organism evidence="6 8">
    <name type="scientific">Phytophthora infestans</name>
    <name type="common">Potato late blight agent</name>
    <name type="synonym">Botrytis infestans</name>
    <dbReference type="NCBI Taxonomy" id="4787"/>
    <lineage>
        <taxon>Eukaryota</taxon>
        <taxon>Sar</taxon>
        <taxon>Stramenopiles</taxon>
        <taxon>Oomycota</taxon>
        <taxon>Peronosporomycetes</taxon>
        <taxon>Peronosporales</taxon>
        <taxon>Peronosporaceae</taxon>
        <taxon>Phytophthora</taxon>
    </lineage>
</organism>
<evidence type="ECO:0000256" key="4">
    <source>
        <dbReference type="ARBA" id="ARBA00022729"/>
    </source>
</evidence>
<evidence type="ECO:0000313" key="6">
    <source>
        <dbReference type="EMBL" id="KAF4031836.1"/>
    </source>
</evidence>
<proteinExistence type="inferred from homology"/>
<keyword evidence="3 5" id="KW-0964">Secreted</keyword>
<protein>
    <recommendedName>
        <fullName evidence="5">RxLR effector protein</fullName>
    </recommendedName>
</protein>
<evidence type="ECO:0000256" key="2">
    <source>
        <dbReference type="ARBA" id="ARBA00010400"/>
    </source>
</evidence>
<evidence type="ECO:0000256" key="3">
    <source>
        <dbReference type="ARBA" id="ARBA00022525"/>
    </source>
</evidence>
<feature type="chain" id="PRO_5044948271" description="RxLR effector protein" evidence="5">
    <location>
        <begin position="22"/>
        <end position="104"/>
    </location>
</feature>
<gene>
    <name evidence="6" type="ORF">GN244_ATG16351</name>
    <name evidence="7" type="ORF">GN958_ATG16816</name>
</gene>
<keyword evidence="4 5" id="KW-0732">Signal</keyword>
<dbReference type="Proteomes" id="UP000602510">
    <property type="component" value="Unassembled WGS sequence"/>
</dbReference>
<comment type="subcellular location">
    <subcellularLocation>
        <location evidence="1 5">Secreted</location>
    </subcellularLocation>
</comment>
<dbReference type="Pfam" id="PF16810">
    <property type="entry name" value="RXLR"/>
    <property type="match status" value="1"/>
</dbReference>
<comment type="domain">
    <text evidence="5">The RxLR-dEER motif acts to carry the protein into the host cell cytoplasm through binding to cell surface phosphatidylinositol-3-phosphate.</text>
</comment>
<evidence type="ECO:0000313" key="8">
    <source>
        <dbReference type="Proteomes" id="UP000602510"/>
    </source>
</evidence>
<accession>A0A833WMM0</accession>
<dbReference type="InterPro" id="IPR031825">
    <property type="entry name" value="RXLR"/>
</dbReference>
<dbReference type="EMBL" id="WSZM01000536">
    <property type="protein sequence ID" value="KAF4031836.1"/>
    <property type="molecule type" value="Genomic_DNA"/>
</dbReference>
<dbReference type="Proteomes" id="UP000704712">
    <property type="component" value="Unassembled WGS sequence"/>
</dbReference>
<sequence length="104" mass="11567">MRLAYIFAVMVVGTLHHSIDALPVVIGSRKSTENGALSDPFTSIHTDDQRSLRAENDRGDIEEERILSWPEVLKKVTAAEAAKKKVREATAKIEDPVWEKLVGI</sequence>
<name>A0A833WMM0_PHYIN</name>
<reference evidence="6" key="1">
    <citation type="submission" date="2020-04" db="EMBL/GenBank/DDBJ databases">
        <title>Hybrid Assembly of Korean Phytophthora infestans isolates.</title>
        <authorList>
            <person name="Prokchorchik M."/>
            <person name="Lee Y."/>
            <person name="Seo J."/>
            <person name="Cho J.-H."/>
            <person name="Park Y.-E."/>
            <person name="Jang D.-C."/>
            <person name="Im J.-S."/>
            <person name="Choi J.-G."/>
            <person name="Park H.-J."/>
            <person name="Lee G.-B."/>
            <person name="Lee Y.-G."/>
            <person name="Hong S.-Y."/>
            <person name="Cho K."/>
            <person name="Sohn K.H."/>
        </authorList>
    </citation>
    <scope>NUCLEOTIDE SEQUENCE</scope>
    <source>
        <strain evidence="6">KR_1_A1</strain>
        <strain evidence="7">KR_2_A2</strain>
    </source>
</reference>
<keyword evidence="8" id="KW-1185">Reference proteome</keyword>
<dbReference type="AlphaFoldDB" id="A0A833WMM0"/>
<evidence type="ECO:0000256" key="5">
    <source>
        <dbReference type="RuleBase" id="RU367124"/>
    </source>
</evidence>
<comment type="similarity">
    <text evidence="2 5">Belongs to the RxLR effector family.</text>
</comment>
<comment type="caution">
    <text evidence="6">The sequence shown here is derived from an EMBL/GenBank/DDBJ whole genome shotgun (WGS) entry which is preliminary data.</text>
</comment>
<dbReference type="EMBL" id="JAACNO010002350">
    <property type="protein sequence ID" value="KAF4133971.1"/>
    <property type="molecule type" value="Genomic_DNA"/>
</dbReference>
<evidence type="ECO:0000256" key="1">
    <source>
        <dbReference type="ARBA" id="ARBA00004613"/>
    </source>
</evidence>